<organism evidence="1 4">
    <name type="scientific">Pseudomonas amygdali pv. eriobotryae</name>
    <dbReference type="NCBI Taxonomy" id="129137"/>
    <lineage>
        <taxon>Bacteria</taxon>
        <taxon>Pseudomonadati</taxon>
        <taxon>Pseudomonadota</taxon>
        <taxon>Gammaproteobacteria</taxon>
        <taxon>Pseudomonadales</taxon>
        <taxon>Pseudomonadaceae</taxon>
        <taxon>Pseudomonas</taxon>
        <taxon>Pseudomonas amygdali</taxon>
    </lineage>
</organism>
<evidence type="ECO:0000313" key="1">
    <source>
        <dbReference type="EMBL" id="KPX21490.1"/>
    </source>
</evidence>
<evidence type="ECO:0000313" key="4">
    <source>
        <dbReference type="Proteomes" id="UP000050490"/>
    </source>
</evidence>
<dbReference type="EMBL" id="LJQI01000387">
    <property type="protein sequence ID" value="KPX21490.1"/>
    <property type="molecule type" value="Genomic_DNA"/>
</dbReference>
<dbReference type="Proteomes" id="UP000050490">
    <property type="component" value="Unassembled WGS sequence"/>
</dbReference>
<proteinExistence type="predicted"/>
<dbReference type="AlphaFoldDB" id="A0A0P9Q2R0"/>
<evidence type="ECO:0000313" key="2">
    <source>
        <dbReference type="EMBL" id="RMM01100.1"/>
    </source>
</evidence>
<protein>
    <submittedName>
        <fullName evidence="1">Uncharacterized protein</fullName>
    </submittedName>
</protein>
<comment type="caution">
    <text evidence="1">The sequence shown here is derived from an EMBL/GenBank/DDBJ whole genome shotgun (WGS) entry which is preliminary data.</text>
</comment>
<reference evidence="1 4" key="1">
    <citation type="submission" date="2015-09" db="EMBL/GenBank/DDBJ databases">
        <title>Genome announcement of multiple Pseudomonas syringae strains.</title>
        <authorList>
            <person name="Thakur S."/>
            <person name="Wang P.W."/>
            <person name="Gong Y."/>
            <person name="Weir B.S."/>
            <person name="Guttman D.S."/>
        </authorList>
    </citation>
    <scope>NUCLEOTIDE SEQUENCE [LARGE SCALE GENOMIC DNA]</scope>
    <source>
        <strain evidence="1 4">ICMP4455</strain>
    </source>
</reference>
<evidence type="ECO:0000313" key="5">
    <source>
        <dbReference type="Proteomes" id="UP000272627"/>
    </source>
</evidence>
<dbReference type="Pfam" id="PF18928">
    <property type="entry name" value="DUF5677"/>
    <property type="match status" value="1"/>
</dbReference>
<dbReference type="Proteomes" id="UP000275613">
    <property type="component" value="Unassembled WGS sequence"/>
</dbReference>
<dbReference type="InterPro" id="IPR043733">
    <property type="entry name" value="DUF5677"/>
</dbReference>
<gene>
    <name evidence="1" type="ORF">ALO70_03698</name>
    <name evidence="3" type="ORF">ALQ39_04069</name>
    <name evidence="2" type="ORF">ALQ86_01381</name>
</gene>
<dbReference type="PATRIC" id="fig|129137.4.peg.5393"/>
<accession>A0A0P9Q2R0</accession>
<dbReference type="RefSeq" id="WP_057422304.1">
    <property type="nucleotide sequence ID" value="NZ_BMZY01000028.1"/>
</dbReference>
<sequence length="404" mass="46796">MQHDTPRKLNRRPLTSIVNINDIHCREGVVIDPIFEKKYINFLKGKKQALLTRLPLASILNGFYLRNNGDCKLIQDPINRDMVDDIKAEIRSGRRPALYICKNVFTKEEFPYSAPDDNHVYIAYQELEIHSIPVVLLEASDKLPESAFQVRHQLYHEENLGAFICAVSPHPERDNFHSILGKQISSTNDAALATIQSTIGELIQNLKSFHGNFSTGIHYHQTLFSILYRLNENIQAIRLLIENNFYYQAVALLRSIYEMSLDFYVDWLAPEEVGFWLQTHSRVNRKGFECAMELASPSDNLKKKKIWMENMRYCYDFLDNVSNKANLSPLGRKFYDEVYTFTSEVIHQDFNMTEHYALFMENPEHRSFDANAITTLVRFVDMIAGKVCWRVATDIGVPEEPLSE</sequence>
<dbReference type="EMBL" id="RBOA01000186">
    <property type="protein sequence ID" value="RMM01100.1"/>
    <property type="molecule type" value="Genomic_DNA"/>
</dbReference>
<dbReference type="Proteomes" id="UP000272627">
    <property type="component" value="Unassembled WGS sequence"/>
</dbReference>
<evidence type="ECO:0000313" key="3">
    <source>
        <dbReference type="EMBL" id="RMO64438.1"/>
    </source>
</evidence>
<name>A0A0P9Q2R0_PSEA0</name>
<dbReference type="EMBL" id="RBPV01000080">
    <property type="protein sequence ID" value="RMO64438.1"/>
    <property type="molecule type" value="Genomic_DNA"/>
</dbReference>
<reference evidence="5 6" key="2">
    <citation type="submission" date="2018-08" db="EMBL/GenBank/DDBJ databases">
        <title>Recombination of ecologically and evolutionarily significant loci maintains genetic cohesion in the Pseudomonas syringae species complex.</title>
        <authorList>
            <person name="Dillon M."/>
            <person name="Thakur S."/>
            <person name="Almeida R.N.D."/>
            <person name="Weir B.S."/>
            <person name="Guttman D.S."/>
        </authorList>
    </citation>
    <scope>NUCLEOTIDE SEQUENCE [LARGE SCALE GENOMIC DNA]</scope>
    <source>
        <strain evidence="3 6">ICMP 4316</strain>
        <strain evidence="2 5">ICMP 8636</strain>
    </source>
</reference>
<evidence type="ECO:0000313" key="6">
    <source>
        <dbReference type="Proteomes" id="UP000275613"/>
    </source>
</evidence>